<accession>A0A846RMA2</accession>
<reference evidence="2 3" key="1">
    <citation type="submission" date="2020-03" db="EMBL/GenBank/DDBJ databases">
        <title>Sequencing the genomes of 1000 actinobacteria strains.</title>
        <authorList>
            <person name="Klenk H.-P."/>
        </authorList>
    </citation>
    <scope>NUCLEOTIDE SEQUENCE [LARGE SCALE GENOMIC DNA]</scope>
    <source>
        <strain evidence="2 3">DSM 16403</strain>
    </source>
</reference>
<dbReference type="AlphaFoldDB" id="A0A846RMA2"/>
<protein>
    <submittedName>
        <fullName evidence="2">Uncharacterized protein</fullName>
    </submittedName>
</protein>
<comment type="caution">
    <text evidence="2">The sequence shown here is derived from an EMBL/GenBank/DDBJ whole genome shotgun (WGS) entry which is preliminary data.</text>
</comment>
<keyword evidence="3" id="KW-1185">Reference proteome</keyword>
<sequence>MSAVKALSQNNTDPGSFNVWACSIGSEMASTYLIRIAQGSPKRSLPAGPMNSDPAVTVKATPL</sequence>
<name>A0A846RMA2_9MICC</name>
<feature type="region of interest" description="Disordered" evidence="1">
    <location>
        <begin position="41"/>
        <end position="63"/>
    </location>
</feature>
<gene>
    <name evidence="2" type="ORF">BJ994_003449</name>
</gene>
<evidence type="ECO:0000313" key="2">
    <source>
        <dbReference type="EMBL" id="NJC24373.1"/>
    </source>
</evidence>
<organism evidence="2 3">
    <name type="scientific">Arthrobacter pigmenti</name>
    <dbReference type="NCBI Taxonomy" id="271432"/>
    <lineage>
        <taxon>Bacteria</taxon>
        <taxon>Bacillati</taxon>
        <taxon>Actinomycetota</taxon>
        <taxon>Actinomycetes</taxon>
        <taxon>Micrococcales</taxon>
        <taxon>Micrococcaceae</taxon>
        <taxon>Arthrobacter</taxon>
    </lineage>
</organism>
<evidence type="ECO:0000256" key="1">
    <source>
        <dbReference type="SAM" id="MobiDB-lite"/>
    </source>
</evidence>
<dbReference type="EMBL" id="JAATJL010000001">
    <property type="protein sequence ID" value="NJC24373.1"/>
    <property type="molecule type" value="Genomic_DNA"/>
</dbReference>
<dbReference type="Proteomes" id="UP000547458">
    <property type="component" value="Unassembled WGS sequence"/>
</dbReference>
<evidence type="ECO:0000313" key="3">
    <source>
        <dbReference type="Proteomes" id="UP000547458"/>
    </source>
</evidence>
<proteinExistence type="predicted"/>